<dbReference type="AlphaFoldDB" id="A0A2H3D0Y2"/>
<keyword evidence="2" id="KW-1185">Reference proteome</keyword>
<feature type="non-terminal residue" evidence="1">
    <location>
        <position position="118"/>
    </location>
</feature>
<feature type="non-terminal residue" evidence="1">
    <location>
        <position position="1"/>
    </location>
</feature>
<organism evidence="1 2">
    <name type="scientific">Armillaria gallica</name>
    <name type="common">Bulbous honey fungus</name>
    <name type="synonym">Armillaria bulbosa</name>
    <dbReference type="NCBI Taxonomy" id="47427"/>
    <lineage>
        <taxon>Eukaryota</taxon>
        <taxon>Fungi</taxon>
        <taxon>Dikarya</taxon>
        <taxon>Basidiomycota</taxon>
        <taxon>Agaricomycotina</taxon>
        <taxon>Agaricomycetes</taxon>
        <taxon>Agaricomycetidae</taxon>
        <taxon>Agaricales</taxon>
        <taxon>Marasmiineae</taxon>
        <taxon>Physalacriaceae</taxon>
        <taxon>Armillaria</taxon>
    </lineage>
</organism>
<protein>
    <submittedName>
        <fullName evidence="1">Uncharacterized protein</fullName>
    </submittedName>
</protein>
<name>A0A2H3D0Y2_ARMGA</name>
<evidence type="ECO:0000313" key="1">
    <source>
        <dbReference type="EMBL" id="PBK85072.1"/>
    </source>
</evidence>
<dbReference type="EMBL" id="KZ293693">
    <property type="protein sequence ID" value="PBK85072.1"/>
    <property type="molecule type" value="Genomic_DNA"/>
</dbReference>
<dbReference type="OMA" id="DWITIYT"/>
<proteinExistence type="predicted"/>
<dbReference type="OrthoDB" id="3259294at2759"/>
<gene>
    <name evidence="1" type="ORF">ARMGADRAFT_868231</name>
</gene>
<accession>A0A2H3D0Y2</accession>
<dbReference type="InParanoid" id="A0A2H3D0Y2"/>
<evidence type="ECO:0000313" key="2">
    <source>
        <dbReference type="Proteomes" id="UP000217790"/>
    </source>
</evidence>
<dbReference type="STRING" id="47427.A0A2H3D0Y2"/>
<sequence length="118" mass="13662">KIVNLLAVKLELGAPMLAMYLLGHPDHYTDHEFIPFYWTNFVNEVCKYWTPSNEDSEGSDNMIIVRQGGELHSFSPVMDYTLCNRELDHLCLYDWVCLCKQVQKSKSKKSRDADTISN</sequence>
<reference evidence="2" key="1">
    <citation type="journal article" date="2017" name="Nat. Ecol. Evol.">
        <title>Genome expansion and lineage-specific genetic innovations in the forest pathogenic fungi Armillaria.</title>
        <authorList>
            <person name="Sipos G."/>
            <person name="Prasanna A.N."/>
            <person name="Walter M.C."/>
            <person name="O'Connor E."/>
            <person name="Balint B."/>
            <person name="Krizsan K."/>
            <person name="Kiss B."/>
            <person name="Hess J."/>
            <person name="Varga T."/>
            <person name="Slot J."/>
            <person name="Riley R."/>
            <person name="Boka B."/>
            <person name="Rigling D."/>
            <person name="Barry K."/>
            <person name="Lee J."/>
            <person name="Mihaltcheva S."/>
            <person name="LaButti K."/>
            <person name="Lipzen A."/>
            <person name="Waldron R."/>
            <person name="Moloney N.M."/>
            <person name="Sperisen C."/>
            <person name="Kredics L."/>
            <person name="Vagvoelgyi C."/>
            <person name="Patrignani A."/>
            <person name="Fitzpatrick D."/>
            <person name="Nagy I."/>
            <person name="Doyle S."/>
            <person name="Anderson J.B."/>
            <person name="Grigoriev I.V."/>
            <person name="Gueldener U."/>
            <person name="Muensterkoetter M."/>
            <person name="Nagy L.G."/>
        </authorList>
    </citation>
    <scope>NUCLEOTIDE SEQUENCE [LARGE SCALE GENOMIC DNA]</scope>
    <source>
        <strain evidence="2">Ar21-2</strain>
    </source>
</reference>
<dbReference type="Proteomes" id="UP000217790">
    <property type="component" value="Unassembled WGS sequence"/>
</dbReference>